<protein>
    <submittedName>
        <fullName evidence="3">Uncharacterized protein</fullName>
    </submittedName>
</protein>
<dbReference type="EMBL" id="KV722383">
    <property type="protein sequence ID" value="OCH91559.1"/>
    <property type="molecule type" value="Genomic_DNA"/>
</dbReference>
<organism evidence="3 4">
    <name type="scientific">Obba rivulosa</name>
    <dbReference type="NCBI Taxonomy" id="1052685"/>
    <lineage>
        <taxon>Eukaryota</taxon>
        <taxon>Fungi</taxon>
        <taxon>Dikarya</taxon>
        <taxon>Basidiomycota</taxon>
        <taxon>Agaricomycotina</taxon>
        <taxon>Agaricomycetes</taxon>
        <taxon>Polyporales</taxon>
        <taxon>Gelatoporiaceae</taxon>
        <taxon>Obba</taxon>
    </lineage>
</organism>
<feature type="region of interest" description="Disordered" evidence="2">
    <location>
        <begin position="167"/>
        <end position="375"/>
    </location>
</feature>
<feature type="compositionally biased region" description="Low complexity" evidence="2">
    <location>
        <begin position="246"/>
        <end position="261"/>
    </location>
</feature>
<feature type="compositionally biased region" description="Basic and acidic residues" evidence="2">
    <location>
        <begin position="265"/>
        <end position="298"/>
    </location>
</feature>
<accession>A0A8E2B0B3</accession>
<keyword evidence="1" id="KW-0175">Coiled coil</keyword>
<reference evidence="3 4" key="1">
    <citation type="submission" date="2016-07" db="EMBL/GenBank/DDBJ databases">
        <title>Draft genome of the white-rot fungus Obba rivulosa 3A-2.</title>
        <authorList>
            <consortium name="DOE Joint Genome Institute"/>
            <person name="Miettinen O."/>
            <person name="Riley R."/>
            <person name="Acob R."/>
            <person name="Barry K."/>
            <person name="Cullen D."/>
            <person name="De Vries R."/>
            <person name="Hainaut M."/>
            <person name="Hatakka A."/>
            <person name="Henrissat B."/>
            <person name="Hilden K."/>
            <person name="Kuo R."/>
            <person name="Labutti K."/>
            <person name="Lipzen A."/>
            <person name="Makela M.R."/>
            <person name="Sandor L."/>
            <person name="Spatafora J.W."/>
            <person name="Grigoriev I.V."/>
            <person name="Hibbett D.S."/>
        </authorList>
    </citation>
    <scope>NUCLEOTIDE SEQUENCE [LARGE SCALE GENOMIC DNA]</scope>
    <source>
        <strain evidence="3 4">3A-2</strain>
    </source>
</reference>
<evidence type="ECO:0000256" key="2">
    <source>
        <dbReference type="SAM" id="MobiDB-lite"/>
    </source>
</evidence>
<evidence type="ECO:0000313" key="3">
    <source>
        <dbReference type="EMBL" id="OCH91559.1"/>
    </source>
</evidence>
<feature type="compositionally biased region" description="Low complexity" evidence="2">
    <location>
        <begin position="214"/>
        <end position="224"/>
    </location>
</feature>
<name>A0A8E2B0B3_9APHY</name>
<evidence type="ECO:0000256" key="1">
    <source>
        <dbReference type="SAM" id="Coils"/>
    </source>
</evidence>
<proteinExistence type="predicted"/>
<feature type="compositionally biased region" description="Polar residues" evidence="2">
    <location>
        <begin position="1"/>
        <end position="21"/>
    </location>
</feature>
<keyword evidence="4" id="KW-1185">Reference proteome</keyword>
<dbReference type="Proteomes" id="UP000250043">
    <property type="component" value="Unassembled WGS sequence"/>
</dbReference>
<sequence>MNTNTSLSQFSLASISRSVSQPGGRPQSRVRPSGRHPITVVPPVSLPPALHPTRASGTDAARIQPEVTHGDLVAPPTYGTLEYWRAHPHEWCQERQRRYHRQCERWQRERQAYRERIAEANERLARAFVLQARGRPKKYRWRVRDKRRDKEMEAKRVDLAAATAVANAQSVTGAPPQAGPSRAPASDGAVPSTSTHPVPPRTREPLRRRASLHSPRNSSSTASPSSPPTSPSADTPYSHTAGSSRSIGTKSASASAGSTSTCQGHADRADAVEETKTDRKGKKRVEQQEQERDEHAAAVDESPSEKKRKNKGKQRAQPAIPFSSSRLVLAPSGHMDVETDEASAVEETRLGTKRGREDDGDDQDRQRAVGKKRSV</sequence>
<evidence type="ECO:0000313" key="4">
    <source>
        <dbReference type="Proteomes" id="UP000250043"/>
    </source>
</evidence>
<feature type="region of interest" description="Disordered" evidence="2">
    <location>
        <begin position="1"/>
        <end position="56"/>
    </location>
</feature>
<dbReference type="AlphaFoldDB" id="A0A8E2B0B3"/>
<feature type="coiled-coil region" evidence="1">
    <location>
        <begin position="96"/>
        <end position="123"/>
    </location>
</feature>
<gene>
    <name evidence="3" type="ORF">OBBRIDRAFT_792156</name>
</gene>
<feature type="compositionally biased region" description="Basic and acidic residues" evidence="2">
    <location>
        <begin position="346"/>
        <end position="367"/>
    </location>
</feature>